<evidence type="ECO:0000313" key="3">
    <source>
        <dbReference type="Proteomes" id="UP000260823"/>
    </source>
</evidence>
<dbReference type="Pfam" id="PF13302">
    <property type="entry name" value="Acetyltransf_3"/>
    <property type="match status" value="1"/>
</dbReference>
<comment type="caution">
    <text evidence="2">The sequence shown here is derived from an EMBL/GenBank/DDBJ whole genome shotgun (WGS) entry which is preliminary data.</text>
</comment>
<feature type="domain" description="N-acetyltransferase" evidence="1">
    <location>
        <begin position="10"/>
        <end position="168"/>
    </location>
</feature>
<dbReference type="RefSeq" id="WP_117384851.1">
    <property type="nucleotide sequence ID" value="NZ_QWDE01000006.1"/>
</dbReference>
<dbReference type="OrthoDB" id="9798081at2"/>
<keyword evidence="3" id="KW-1185">Reference proteome</keyword>
<dbReference type="EMBL" id="QWDE01000006">
    <property type="protein sequence ID" value="RFZ81185.1"/>
    <property type="molecule type" value="Genomic_DNA"/>
</dbReference>
<dbReference type="PANTHER" id="PTHR43792">
    <property type="entry name" value="GNAT FAMILY, PUTATIVE (AFU_ORTHOLOGUE AFUA_3G00765)-RELATED-RELATED"/>
    <property type="match status" value="1"/>
</dbReference>
<dbReference type="PROSITE" id="PS51186">
    <property type="entry name" value="GNAT"/>
    <property type="match status" value="1"/>
</dbReference>
<protein>
    <submittedName>
        <fullName evidence="2">N-acetyltransferase</fullName>
    </submittedName>
</protein>
<keyword evidence="2" id="KW-0808">Transferase</keyword>
<proteinExistence type="predicted"/>
<gene>
    <name evidence="2" type="ORF">DYU05_19560</name>
</gene>
<dbReference type="Proteomes" id="UP000260823">
    <property type="component" value="Unassembled WGS sequence"/>
</dbReference>
<dbReference type="PANTHER" id="PTHR43792:SF1">
    <property type="entry name" value="N-ACETYLTRANSFERASE DOMAIN-CONTAINING PROTEIN"/>
    <property type="match status" value="1"/>
</dbReference>
<dbReference type="InterPro" id="IPR051531">
    <property type="entry name" value="N-acetyltransferase"/>
</dbReference>
<reference evidence="2 3" key="1">
    <citation type="submission" date="2018-08" db="EMBL/GenBank/DDBJ databases">
        <title>Mucilaginibacter terrae sp. nov., isolated from manganese diggings.</title>
        <authorList>
            <person name="Huang Y."/>
            <person name="Zhou Z."/>
        </authorList>
    </citation>
    <scope>NUCLEOTIDE SEQUENCE [LARGE SCALE GENOMIC DNA]</scope>
    <source>
        <strain evidence="2 3">ZH6</strain>
    </source>
</reference>
<dbReference type="InterPro" id="IPR000182">
    <property type="entry name" value="GNAT_dom"/>
</dbReference>
<dbReference type="GO" id="GO:0016747">
    <property type="term" value="F:acyltransferase activity, transferring groups other than amino-acyl groups"/>
    <property type="evidence" value="ECO:0007669"/>
    <property type="project" value="InterPro"/>
</dbReference>
<name>A0A3E2NJM0_9SPHI</name>
<organism evidence="2 3">
    <name type="scientific">Mucilaginibacter terrenus</name>
    <dbReference type="NCBI Taxonomy" id="2482727"/>
    <lineage>
        <taxon>Bacteria</taxon>
        <taxon>Pseudomonadati</taxon>
        <taxon>Bacteroidota</taxon>
        <taxon>Sphingobacteriia</taxon>
        <taxon>Sphingobacteriales</taxon>
        <taxon>Sphingobacteriaceae</taxon>
        <taxon>Mucilaginibacter</taxon>
    </lineage>
</organism>
<accession>A0A3E2NJM0</accession>
<dbReference type="Gene3D" id="3.40.630.30">
    <property type="match status" value="1"/>
</dbReference>
<evidence type="ECO:0000259" key="1">
    <source>
        <dbReference type="PROSITE" id="PS51186"/>
    </source>
</evidence>
<dbReference type="AlphaFoldDB" id="A0A3E2NJM0"/>
<dbReference type="InterPro" id="IPR016181">
    <property type="entry name" value="Acyl_CoA_acyltransferase"/>
</dbReference>
<evidence type="ECO:0000313" key="2">
    <source>
        <dbReference type="EMBL" id="RFZ81185.1"/>
    </source>
</evidence>
<sequence>MAIILQTERLTLSELTLSDAPFIVALLNSPGWLKYIGDKGVRSISDAERYILNGPVKSYLENGYGLWLVSLTATSIPIGLCGIIKRDTLPTPDIGYALMPDAYGQGYAHEITLAVYRHAVSVLKIPSLCAIVTPGNTRSVNVLLKLGFTQQPDIVLPGSTDEVLYFIS</sequence>
<dbReference type="SUPFAM" id="SSF55729">
    <property type="entry name" value="Acyl-CoA N-acyltransferases (Nat)"/>
    <property type="match status" value="1"/>
</dbReference>